<name>A0A6C0I507_9ZZZZ</name>
<sequence>MDTNEGHRVVPSWGDGRKSFYGEGTRIYDFRGEPILNQNGNIITSPKEGVVVHHGDYDDPINHPPIIMIGTFKHSRMHSSTKKNTIYVLRFKQDGSGGVELDGSHHGYFKRGLQHGPGTQFTHDDTAFKTSIGQWKKGKAHGIFKETATTKLKPTMTTKKMVRYHSGTPHGYAYYLPTRHKPIPQEMYYHRLSNTPNDPIKKHEYDKIESLLMCANGDDAVHAIYNELKRRGSTGFKIEENGFGFKKVKRNVMPIDSKFNEDENEDFIGFVENLRVDESESGQKAMYETNDIEHPWKPYDFEPKINETTLTPLQKINYMRCIYNLPLHPDTPPRALSSSSGSMPDEGGRRRRRSTNRKGNKDNKGNKWNKTRRQMR</sequence>
<dbReference type="SUPFAM" id="SSF82185">
    <property type="entry name" value="Histone H3 K4-specific methyltransferase SET7/9 N-terminal domain"/>
    <property type="match status" value="1"/>
</dbReference>
<evidence type="ECO:0000313" key="2">
    <source>
        <dbReference type="EMBL" id="QHT87872.1"/>
    </source>
</evidence>
<proteinExistence type="predicted"/>
<feature type="region of interest" description="Disordered" evidence="1">
    <location>
        <begin position="330"/>
        <end position="376"/>
    </location>
</feature>
<feature type="compositionally biased region" description="Basic residues" evidence="1">
    <location>
        <begin position="349"/>
        <end position="358"/>
    </location>
</feature>
<dbReference type="AlphaFoldDB" id="A0A6C0I507"/>
<feature type="compositionally biased region" description="Basic residues" evidence="1">
    <location>
        <begin position="367"/>
        <end position="376"/>
    </location>
</feature>
<organism evidence="2">
    <name type="scientific">viral metagenome</name>
    <dbReference type="NCBI Taxonomy" id="1070528"/>
    <lineage>
        <taxon>unclassified sequences</taxon>
        <taxon>metagenomes</taxon>
        <taxon>organismal metagenomes</taxon>
    </lineage>
</organism>
<protein>
    <submittedName>
        <fullName evidence="2">Uncharacterized protein</fullName>
    </submittedName>
</protein>
<dbReference type="EMBL" id="MN740102">
    <property type="protein sequence ID" value="QHT87872.1"/>
    <property type="molecule type" value="Genomic_DNA"/>
</dbReference>
<evidence type="ECO:0000256" key="1">
    <source>
        <dbReference type="SAM" id="MobiDB-lite"/>
    </source>
</evidence>
<accession>A0A6C0I507</accession>
<reference evidence="2" key="1">
    <citation type="journal article" date="2020" name="Nature">
        <title>Giant virus diversity and host interactions through global metagenomics.</title>
        <authorList>
            <person name="Schulz F."/>
            <person name="Roux S."/>
            <person name="Paez-Espino D."/>
            <person name="Jungbluth S."/>
            <person name="Walsh D.A."/>
            <person name="Denef V.J."/>
            <person name="McMahon K.D."/>
            <person name="Konstantinidis K.T."/>
            <person name="Eloe-Fadrosh E.A."/>
            <person name="Kyrpides N.C."/>
            <person name="Woyke T."/>
        </authorList>
    </citation>
    <scope>NUCLEOTIDE SEQUENCE</scope>
    <source>
        <strain evidence="2">GVMAG-M-3300023184-191</strain>
    </source>
</reference>